<sequence>MNNALAMVNNSSFHHVNLKQVKCAISGIDMQDLTRELDELESTSIANDPDTAIAAYIAAHSTRSEVRSMASAIITASMFLRPAARDPFVQRRIYPLVRTTAGRLRQRAQEWFTAIRQTPTNASIDFIVSFDTSRDAQTNYCDYVCVTVFTDWLSWNSNMLRVYVSDFRSFTWSGLSVTHYRDWIIHILDVSIERAGPDLIRPDRQIVFEVENSLNTNMTRRKYEDKQCCAIAAVIETYTGSLDDRVTSFEDALRLFLDWLRQEQGHWASFRTTLANFASDRTVRGDRRDPDSDALLVRFVKEYLVLVVHRNRIEGKGCISNS</sequence>
<evidence type="ECO:0000313" key="1">
    <source>
        <dbReference type="EMBL" id="KXH46857.1"/>
    </source>
</evidence>
<comment type="caution">
    <text evidence="1">The sequence shown here is derived from an EMBL/GenBank/DDBJ whole genome shotgun (WGS) entry which is preliminary data.</text>
</comment>
<organism evidence="1 2">
    <name type="scientific">Colletotrichum simmondsii</name>
    <dbReference type="NCBI Taxonomy" id="703756"/>
    <lineage>
        <taxon>Eukaryota</taxon>
        <taxon>Fungi</taxon>
        <taxon>Dikarya</taxon>
        <taxon>Ascomycota</taxon>
        <taxon>Pezizomycotina</taxon>
        <taxon>Sordariomycetes</taxon>
        <taxon>Hypocreomycetidae</taxon>
        <taxon>Glomerellales</taxon>
        <taxon>Glomerellaceae</taxon>
        <taxon>Colletotrichum</taxon>
        <taxon>Colletotrichum acutatum species complex</taxon>
    </lineage>
</organism>
<protein>
    <submittedName>
        <fullName evidence="1">Uncharacterized protein</fullName>
    </submittedName>
</protein>
<name>A0A135TFH2_9PEZI</name>
<dbReference type="EMBL" id="JFBX01000179">
    <property type="protein sequence ID" value="KXH46857.1"/>
    <property type="molecule type" value="Genomic_DNA"/>
</dbReference>
<accession>A0A135TFH2</accession>
<proteinExistence type="predicted"/>
<gene>
    <name evidence="1" type="ORF">CSIM01_13879</name>
</gene>
<dbReference type="AlphaFoldDB" id="A0A135TFH2"/>
<dbReference type="Proteomes" id="UP000070328">
    <property type="component" value="Unassembled WGS sequence"/>
</dbReference>
<keyword evidence="2" id="KW-1185">Reference proteome</keyword>
<evidence type="ECO:0000313" key="2">
    <source>
        <dbReference type="Proteomes" id="UP000070328"/>
    </source>
</evidence>
<reference evidence="1 2" key="1">
    <citation type="submission" date="2014-02" db="EMBL/GenBank/DDBJ databases">
        <title>The genome sequence of Colletotrichum simmondsii CBS122122.</title>
        <authorList>
            <person name="Baroncelli R."/>
            <person name="Thon M.R."/>
        </authorList>
    </citation>
    <scope>NUCLEOTIDE SEQUENCE [LARGE SCALE GENOMIC DNA]</scope>
    <source>
        <strain evidence="1 2">CBS122122</strain>
    </source>
</reference>